<feature type="binding site" evidence="14">
    <location>
        <position position="128"/>
    </location>
    <ligand>
        <name>FAD</name>
        <dbReference type="ChEBI" id="CHEBI:57692"/>
    </ligand>
</feature>
<feature type="domain" description="Pyridine nucleotide-disulphide oxidoreductase dimerisation" evidence="15">
    <location>
        <begin position="357"/>
        <end position="464"/>
    </location>
</feature>
<comment type="catalytic activity">
    <reaction evidence="9">
        <text>a quinone + NADPH + H(+) = a quinol + NADP(+)</text>
        <dbReference type="Rhea" id="RHEA:46164"/>
        <dbReference type="ChEBI" id="CHEBI:15378"/>
        <dbReference type="ChEBI" id="CHEBI:24646"/>
        <dbReference type="ChEBI" id="CHEBI:57783"/>
        <dbReference type="ChEBI" id="CHEBI:58349"/>
        <dbReference type="ChEBI" id="CHEBI:132124"/>
        <dbReference type="EC" id="1.6.5.2"/>
    </reaction>
</comment>
<dbReference type="InterPro" id="IPR016156">
    <property type="entry name" value="FAD/NAD-linked_Rdtase_dimer_sf"/>
</dbReference>
<evidence type="ECO:0000256" key="11">
    <source>
        <dbReference type="ARBA" id="ARBA00076614"/>
    </source>
</evidence>
<keyword evidence="5 14" id="KW-0274">FAD</keyword>
<dbReference type="EC" id="1.6.5.2" evidence="3"/>
<feature type="binding site" evidence="14">
    <location>
        <position position="280"/>
    </location>
    <ligand>
        <name>NAD(+)</name>
        <dbReference type="ChEBI" id="CHEBI:57540"/>
    </ligand>
</feature>
<keyword evidence="7 14" id="KW-0520">NAD</keyword>
<feature type="binding site" evidence="14">
    <location>
        <position position="321"/>
    </location>
    <ligand>
        <name>FAD</name>
        <dbReference type="ChEBI" id="CHEBI:57692"/>
    </ligand>
</feature>
<evidence type="ECO:0000256" key="13">
    <source>
        <dbReference type="ARBA" id="ARBA00079404"/>
    </source>
</evidence>
<evidence type="ECO:0000256" key="7">
    <source>
        <dbReference type="ARBA" id="ARBA00023027"/>
    </source>
</evidence>
<dbReference type="PIRSF" id="PIRSF000350">
    <property type="entry name" value="Mercury_reductase_MerA"/>
    <property type="match status" value="1"/>
</dbReference>
<dbReference type="Pfam" id="PF02852">
    <property type="entry name" value="Pyr_redox_dim"/>
    <property type="match status" value="1"/>
</dbReference>
<evidence type="ECO:0000313" key="18">
    <source>
        <dbReference type="Proteomes" id="UP000305233"/>
    </source>
</evidence>
<keyword evidence="4" id="KW-0285">Flavoprotein</keyword>
<feature type="domain" description="FAD/NAD(P)-binding" evidence="16">
    <location>
        <begin position="18"/>
        <end position="336"/>
    </location>
</feature>
<dbReference type="PRINTS" id="PR00411">
    <property type="entry name" value="PNDRDTASEI"/>
</dbReference>
<dbReference type="Gene3D" id="3.30.390.30">
    <property type="match status" value="1"/>
</dbReference>
<dbReference type="SUPFAM" id="SSF55424">
    <property type="entry name" value="FAD/NAD-linked reductases, dimerisation (C-terminal) domain"/>
    <property type="match status" value="1"/>
</dbReference>
<protein>
    <recommendedName>
        <fullName evidence="10">NAD(P)H dehydrogenase (quinone)</fullName>
        <ecNumber evidence="3">1.6.5.2</ecNumber>
    </recommendedName>
    <alternativeName>
        <fullName evidence="13">NAD(P)H quinone reductase</fullName>
    </alternativeName>
    <alternativeName>
        <fullName evidence="11">NAD(P)H: menadione oxidoreductase</fullName>
    </alternativeName>
    <alternativeName>
        <fullName evidence="12">NADH-menadione reductase</fullName>
    </alternativeName>
</protein>
<dbReference type="Pfam" id="PF07992">
    <property type="entry name" value="Pyr_redox_2"/>
    <property type="match status" value="1"/>
</dbReference>
<dbReference type="PRINTS" id="PR00368">
    <property type="entry name" value="FADPNR"/>
</dbReference>
<proteinExistence type="inferred from homology"/>
<dbReference type="OrthoDB" id="4678789at2"/>
<dbReference type="PANTHER" id="PTHR43014:SF1">
    <property type="entry name" value="NAD(P)H DEHYDROGENASE (QUINONE)"/>
    <property type="match status" value="1"/>
</dbReference>
<name>A0A4S5E8I6_9MICC</name>
<evidence type="ECO:0000313" key="17">
    <source>
        <dbReference type="EMBL" id="THJ67823.1"/>
    </source>
</evidence>
<dbReference type="SUPFAM" id="SSF51905">
    <property type="entry name" value="FAD/NAD(P)-binding domain"/>
    <property type="match status" value="1"/>
</dbReference>
<comment type="subunit">
    <text evidence="2">Homotetramer.</text>
</comment>
<dbReference type="InterPro" id="IPR001100">
    <property type="entry name" value="Pyr_nuc-diS_OxRdtase"/>
</dbReference>
<evidence type="ECO:0000256" key="8">
    <source>
        <dbReference type="ARBA" id="ARBA00047678"/>
    </source>
</evidence>
<dbReference type="RefSeq" id="WP_136453020.1">
    <property type="nucleotide sequence ID" value="NZ_SSWH01000002.1"/>
</dbReference>
<comment type="similarity">
    <text evidence="1">Belongs to the class-I pyridine nucleotide-disulfide oxidoreductase family.</text>
</comment>
<evidence type="ECO:0000256" key="3">
    <source>
        <dbReference type="ARBA" id="ARBA00012648"/>
    </source>
</evidence>
<evidence type="ECO:0000256" key="2">
    <source>
        <dbReference type="ARBA" id="ARBA00011881"/>
    </source>
</evidence>
<dbReference type="NCBIfam" id="NF005883">
    <property type="entry name" value="PRK07845.1"/>
    <property type="match status" value="1"/>
</dbReference>
<dbReference type="InterPro" id="IPR004099">
    <property type="entry name" value="Pyr_nucl-diS_OxRdtase_dimer"/>
</dbReference>
<keyword evidence="14" id="KW-0547">Nucleotide-binding</keyword>
<dbReference type="GO" id="GO:0003955">
    <property type="term" value="F:NAD(P)H dehydrogenase (quinone) activity"/>
    <property type="evidence" value="ECO:0007669"/>
    <property type="project" value="UniProtKB-EC"/>
</dbReference>
<dbReference type="EMBL" id="SSWH01000002">
    <property type="protein sequence ID" value="THJ67823.1"/>
    <property type="molecule type" value="Genomic_DNA"/>
</dbReference>
<dbReference type="FunFam" id="3.50.50.60:FF:000054">
    <property type="entry name" value="Flavoprotein disulfide reductase"/>
    <property type="match status" value="1"/>
</dbReference>
<keyword evidence="18" id="KW-1185">Reference proteome</keyword>
<evidence type="ECO:0000256" key="12">
    <source>
        <dbReference type="ARBA" id="ARBA00077506"/>
    </source>
</evidence>
<evidence type="ECO:0000256" key="4">
    <source>
        <dbReference type="ARBA" id="ARBA00022630"/>
    </source>
</evidence>
<keyword evidence="6" id="KW-0560">Oxidoreductase</keyword>
<evidence type="ECO:0000259" key="15">
    <source>
        <dbReference type="Pfam" id="PF02852"/>
    </source>
</evidence>
<comment type="caution">
    <text evidence="17">The sequence shown here is derived from an EMBL/GenBank/DDBJ whole genome shotgun (WGS) entry which is preliminary data.</text>
</comment>
<comment type="catalytic activity">
    <reaction evidence="8">
        <text>a quinone + NADH + H(+) = a quinol + NAD(+)</text>
        <dbReference type="Rhea" id="RHEA:46160"/>
        <dbReference type="ChEBI" id="CHEBI:15378"/>
        <dbReference type="ChEBI" id="CHEBI:24646"/>
        <dbReference type="ChEBI" id="CHEBI:57540"/>
        <dbReference type="ChEBI" id="CHEBI:57945"/>
        <dbReference type="ChEBI" id="CHEBI:132124"/>
        <dbReference type="EC" id="1.6.5.2"/>
    </reaction>
</comment>
<evidence type="ECO:0000256" key="10">
    <source>
        <dbReference type="ARBA" id="ARBA00072193"/>
    </source>
</evidence>
<dbReference type="InterPro" id="IPR023753">
    <property type="entry name" value="FAD/NAD-binding_dom"/>
</dbReference>
<dbReference type="PANTHER" id="PTHR43014">
    <property type="entry name" value="MERCURIC REDUCTASE"/>
    <property type="match status" value="1"/>
</dbReference>
<organism evidence="17 18">
    <name type="scientific">Arthrobacter echini</name>
    <dbReference type="NCBI Taxonomy" id="1529066"/>
    <lineage>
        <taxon>Bacteria</taxon>
        <taxon>Bacillati</taxon>
        <taxon>Actinomycetota</taxon>
        <taxon>Actinomycetes</taxon>
        <taxon>Micrococcales</taxon>
        <taxon>Micrococcaceae</taxon>
        <taxon>Arthrobacter</taxon>
    </lineage>
</organism>
<evidence type="ECO:0000256" key="6">
    <source>
        <dbReference type="ARBA" id="ARBA00023002"/>
    </source>
</evidence>
<sequence length="472" mass="49275">MGHNQCVPNQLDLSSLRLTVLGGGPGGYEAALVAASLGAKVTVVERQGLGGSAVLTDVVPSKTLIATADTMTRFTDAAGLGVRFSADSAVFADLDKVNQRLLKLALDQSSDIRATLERLGVRVIIGSGKLLDDLRMEVEEDGGKSIIEADAVLLAVGATPRELPSAKPDGERIFNWTQLYNLREIPEHLIVVGSGVTGAEFASAYNGLGSKVTLVSSRDRVLPGEDADAAEVLEGVFRDRGMTVLSRSRASAVDRTDDGVLVHLADGRTVEGSHCLVAVGAVPRTAGIGLEEAGVQLSESGHIEVDGVSRTTASNIYAAGDCTGIFALASVAAMQGRIAIAHLMGDSVTPIKLKQVASNIFTSPEIATVGVTEEDLASGRFQGDVVKLSLHTNPRAKMMNVKDGFVKVISRKGSGTVIGGVVVGPRASELIFPLALAVTKKLHVDDVASTFTVYPSLTGSISEAARRLHVHL</sequence>
<evidence type="ECO:0000256" key="5">
    <source>
        <dbReference type="ARBA" id="ARBA00022827"/>
    </source>
</evidence>
<evidence type="ECO:0000256" key="1">
    <source>
        <dbReference type="ARBA" id="ARBA00007532"/>
    </source>
</evidence>
<dbReference type="AlphaFoldDB" id="A0A4S5E8I6"/>
<accession>A0A4S5E8I6</accession>
<evidence type="ECO:0000256" key="9">
    <source>
        <dbReference type="ARBA" id="ARBA00048983"/>
    </source>
</evidence>
<dbReference type="GO" id="GO:0050660">
    <property type="term" value="F:flavin adenine dinucleotide binding"/>
    <property type="evidence" value="ECO:0007669"/>
    <property type="project" value="TreeGrafter"/>
</dbReference>
<reference evidence="17 18" key="1">
    <citation type="submission" date="2019-04" db="EMBL/GenBank/DDBJ databases">
        <authorList>
            <person name="Liu Q."/>
            <person name="Xin Y.-H."/>
        </authorList>
    </citation>
    <scope>NUCLEOTIDE SEQUENCE [LARGE SCALE GENOMIC DNA]</scope>
    <source>
        <strain evidence="17 18">AM23</strain>
    </source>
</reference>
<evidence type="ECO:0000259" key="16">
    <source>
        <dbReference type="Pfam" id="PF07992"/>
    </source>
</evidence>
<dbReference type="Gene3D" id="3.50.50.60">
    <property type="entry name" value="FAD/NAD(P)-binding domain"/>
    <property type="match status" value="2"/>
</dbReference>
<feature type="binding site" evidence="14">
    <location>
        <position position="62"/>
    </location>
    <ligand>
        <name>FAD</name>
        <dbReference type="ChEBI" id="CHEBI:57692"/>
    </ligand>
</feature>
<evidence type="ECO:0000256" key="14">
    <source>
        <dbReference type="PIRSR" id="PIRSR000350-3"/>
    </source>
</evidence>
<dbReference type="InterPro" id="IPR036188">
    <property type="entry name" value="FAD/NAD-bd_sf"/>
</dbReference>
<comment type="cofactor">
    <cofactor evidence="14">
        <name>FAD</name>
        <dbReference type="ChEBI" id="CHEBI:57692"/>
    </cofactor>
    <text evidence="14">Binds 1 FAD per subunit.</text>
</comment>
<gene>
    <name evidence="17" type="ORF">E8P82_03030</name>
</gene>
<feature type="binding site" evidence="14">
    <location>
        <begin position="193"/>
        <end position="200"/>
    </location>
    <ligand>
        <name>NAD(+)</name>
        <dbReference type="ChEBI" id="CHEBI:57540"/>
    </ligand>
</feature>
<dbReference type="Proteomes" id="UP000305233">
    <property type="component" value="Unassembled WGS sequence"/>
</dbReference>